<keyword evidence="5" id="KW-1185">Reference proteome</keyword>
<dbReference type="CDD" id="cd01949">
    <property type="entry name" value="GGDEF"/>
    <property type="match status" value="1"/>
</dbReference>
<feature type="transmembrane region" description="Helical" evidence="2">
    <location>
        <begin position="232"/>
        <end position="255"/>
    </location>
</feature>
<dbReference type="PANTHER" id="PTHR45138">
    <property type="entry name" value="REGULATORY COMPONENTS OF SENSORY TRANSDUCTION SYSTEM"/>
    <property type="match status" value="1"/>
</dbReference>
<dbReference type="InterPro" id="IPR050469">
    <property type="entry name" value="Diguanylate_Cyclase"/>
</dbReference>
<dbReference type="GO" id="GO:0052621">
    <property type="term" value="F:diguanylate cyclase activity"/>
    <property type="evidence" value="ECO:0007669"/>
    <property type="project" value="UniProtKB-EC"/>
</dbReference>
<reference evidence="4 5" key="1">
    <citation type="submission" date="2013-11" db="EMBL/GenBank/DDBJ databases">
        <title>Metagenomic analysis of a methanogenic consortium involved in long chain n-alkane degradation.</title>
        <authorList>
            <person name="Davidova I.A."/>
            <person name="Callaghan A.V."/>
            <person name="Wawrik B."/>
            <person name="Pruitt S."/>
            <person name="Marks C."/>
            <person name="Duncan K.E."/>
            <person name="Suflita J.M."/>
        </authorList>
    </citation>
    <scope>NUCLEOTIDE SEQUENCE [LARGE SCALE GENOMIC DNA]</scope>
    <source>
        <strain evidence="4 5">SPR</strain>
    </source>
</reference>
<dbReference type="EMBL" id="AZAC01000034">
    <property type="protein sequence ID" value="KIX12308.1"/>
    <property type="molecule type" value="Genomic_DNA"/>
</dbReference>
<feature type="domain" description="GGDEF" evidence="3">
    <location>
        <begin position="442"/>
        <end position="574"/>
    </location>
</feature>
<dbReference type="NCBIfam" id="TIGR00254">
    <property type="entry name" value="GGDEF"/>
    <property type="match status" value="1"/>
</dbReference>
<accession>A0A0D2HP47</accession>
<proteinExistence type="predicted"/>
<dbReference type="InterPro" id="IPR029787">
    <property type="entry name" value="Nucleotide_cyclase"/>
</dbReference>
<feature type="transmembrane region" description="Helical" evidence="2">
    <location>
        <begin position="207"/>
        <end position="225"/>
    </location>
</feature>
<dbReference type="RefSeq" id="WP_044350930.1">
    <property type="nucleotide sequence ID" value="NZ_AZAC01000034.1"/>
</dbReference>
<dbReference type="PANTHER" id="PTHR45138:SF2">
    <property type="entry name" value="DIGUANYLATE CYCLASE VDCA"/>
    <property type="match status" value="1"/>
</dbReference>
<dbReference type="SMART" id="SM00267">
    <property type="entry name" value="GGDEF"/>
    <property type="match status" value="1"/>
</dbReference>
<dbReference type="InterPro" id="IPR011623">
    <property type="entry name" value="7TMR_DISM_rcpt_extracell_dom1"/>
</dbReference>
<dbReference type="InParanoid" id="A0A0D2HP47"/>
<evidence type="ECO:0000259" key="3">
    <source>
        <dbReference type="PROSITE" id="PS50887"/>
    </source>
</evidence>
<dbReference type="InterPro" id="IPR043128">
    <property type="entry name" value="Rev_trsase/Diguanyl_cyclase"/>
</dbReference>
<protein>
    <recommendedName>
        <fullName evidence="1">diguanylate cyclase</fullName>
        <ecNumber evidence="1">2.7.7.65</ecNumber>
    </recommendedName>
</protein>
<keyword evidence="2" id="KW-1133">Transmembrane helix</keyword>
<dbReference type="Proteomes" id="UP000032233">
    <property type="component" value="Unassembled WGS sequence"/>
</dbReference>
<evidence type="ECO:0000256" key="1">
    <source>
        <dbReference type="ARBA" id="ARBA00012528"/>
    </source>
</evidence>
<evidence type="ECO:0000313" key="5">
    <source>
        <dbReference type="Proteomes" id="UP000032233"/>
    </source>
</evidence>
<dbReference type="STRING" id="1429043.X474_20365"/>
<feature type="transmembrane region" description="Helical" evidence="2">
    <location>
        <begin position="377"/>
        <end position="395"/>
    </location>
</feature>
<dbReference type="GO" id="GO:0043709">
    <property type="term" value="P:cell adhesion involved in single-species biofilm formation"/>
    <property type="evidence" value="ECO:0007669"/>
    <property type="project" value="TreeGrafter"/>
</dbReference>
<dbReference type="AlphaFoldDB" id="A0A0D2HP47"/>
<dbReference type="InterPro" id="IPR011622">
    <property type="entry name" value="7TMR_DISM_rcpt_extracell_dom2"/>
</dbReference>
<feature type="transmembrane region" description="Helical" evidence="2">
    <location>
        <begin position="261"/>
        <end position="280"/>
    </location>
</feature>
<evidence type="ECO:0000256" key="2">
    <source>
        <dbReference type="SAM" id="Phobius"/>
    </source>
</evidence>
<feature type="transmembrane region" description="Helical" evidence="2">
    <location>
        <begin position="316"/>
        <end position="337"/>
    </location>
</feature>
<gene>
    <name evidence="4" type="ORF">X474_20365</name>
</gene>
<dbReference type="Gene3D" id="2.60.40.2380">
    <property type="match status" value="1"/>
</dbReference>
<dbReference type="GO" id="GO:1902201">
    <property type="term" value="P:negative regulation of bacterial-type flagellum-dependent cell motility"/>
    <property type="evidence" value="ECO:0007669"/>
    <property type="project" value="TreeGrafter"/>
</dbReference>
<name>A0A0D2HP47_9BACT</name>
<keyword evidence="2" id="KW-0472">Membrane</keyword>
<sequence length="574" mass="62888">MIAALKRSSVTSGCLLGFALVLLLLARNSFALELKQDAPVSLELAKAVLYLPGNTPSFPLEEALLKLKTGAFAAHEKPTLSLGLGPASCWLSFSLVLSPVNGQEIQTAWLLVLDWAFIDQVRLYASKPGPDKSDSTWQEVKPVFDPPGKTVLRPPAPKNVYALPLTPGKETRFMLKVNYAGPTNLHPTLVRQTDFLVLNSRRSALVGIYYGLVLAMVLYNLAMFVSLKDNSYLWYGFYILAMALYFMFLNGILAGTGPRTHLFFLGLIFVGGAQFTRHFFMTPKVAPLADKVFLAYLGLSIILIIGNLFLPPLPLFALGMSGGVGPLLSIGVGIYLWRSGFAGARFFVLAWFLLSLGIGLFILTLTGAIPISPWSLHAFQVTAALETVILSLSLADRVKGLRKSQNFFKIQALTDTLTGLFNKRHFETQLELHLRRVRREKGDLSLIMLDVDKFKEVNDRHGHPQGDAVLARLGSVLNSSIREGDIACRYGGEEFSIILPETSLEIAGEVAERIRKTAAIQVFAPAKPLSSFKVTVSLGVAAWQEGEDTGDLVSKADRALYQAKNLGRNKTVCN</sequence>
<dbReference type="InterPro" id="IPR000160">
    <property type="entry name" value="GGDEF_dom"/>
</dbReference>
<dbReference type="Pfam" id="PF07696">
    <property type="entry name" value="7TMR-DISMED2"/>
    <property type="match status" value="1"/>
</dbReference>
<dbReference type="Pfam" id="PF07695">
    <property type="entry name" value="7TMR-DISM_7TM"/>
    <property type="match status" value="1"/>
</dbReference>
<dbReference type="PROSITE" id="PS50887">
    <property type="entry name" value="GGDEF"/>
    <property type="match status" value="1"/>
</dbReference>
<evidence type="ECO:0000313" key="4">
    <source>
        <dbReference type="EMBL" id="KIX12308.1"/>
    </source>
</evidence>
<dbReference type="EC" id="2.7.7.65" evidence="1"/>
<feature type="transmembrane region" description="Helical" evidence="2">
    <location>
        <begin position="292"/>
        <end position="310"/>
    </location>
</feature>
<dbReference type="SUPFAM" id="SSF55073">
    <property type="entry name" value="Nucleotide cyclase"/>
    <property type="match status" value="1"/>
</dbReference>
<dbReference type="PATRIC" id="fig|1429043.3.peg.4317"/>
<dbReference type="Gene3D" id="3.30.70.270">
    <property type="match status" value="1"/>
</dbReference>
<organism evidence="4 5">
    <name type="scientific">Dethiosulfatarculus sandiegensis</name>
    <dbReference type="NCBI Taxonomy" id="1429043"/>
    <lineage>
        <taxon>Bacteria</taxon>
        <taxon>Pseudomonadati</taxon>
        <taxon>Thermodesulfobacteriota</taxon>
        <taxon>Desulfarculia</taxon>
        <taxon>Desulfarculales</taxon>
        <taxon>Desulfarculaceae</taxon>
        <taxon>Dethiosulfatarculus</taxon>
    </lineage>
</organism>
<keyword evidence="2" id="KW-0812">Transmembrane</keyword>
<dbReference type="Pfam" id="PF00990">
    <property type="entry name" value="GGDEF"/>
    <property type="match status" value="1"/>
</dbReference>
<comment type="caution">
    <text evidence="4">The sequence shown here is derived from an EMBL/GenBank/DDBJ whole genome shotgun (WGS) entry which is preliminary data.</text>
</comment>
<dbReference type="FunFam" id="3.30.70.270:FF:000001">
    <property type="entry name" value="Diguanylate cyclase domain protein"/>
    <property type="match status" value="1"/>
</dbReference>
<dbReference type="GO" id="GO:0005886">
    <property type="term" value="C:plasma membrane"/>
    <property type="evidence" value="ECO:0007669"/>
    <property type="project" value="TreeGrafter"/>
</dbReference>
<feature type="transmembrane region" description="Helical" evidence="2">
    <location>
        <begin position="349"/>
        <end position="371"/>
    </location>
</feature>